<evidence type="ECO:0000256" key="2">
    <source>
        <dbReference type="ARBA" id="ARBA00022679"/>
    </source>
</evidence>
<dbReference type="PANTHER" id="PTHR10545:SF29">
    <property type="entry name" value="GH14572P-RELATED"/>
    <property type="match status" value="1"/>
</dbReference>
<dbReference type="Gene3D" id="3.40.630.30">
    <property type="match status" value="1"/>
</dbReference>
<name>A0A6J4HGV9_9BACT</name>
<accession>A0A6J4HGV9</accession>
<reference evidence="5" key="1">
    <citation type="submission" date="2020-02" db="EMBL/GenBank/DDBJ databases">
        <authorList>
            <person name="Meier V. D."/>
        </authorList>
    </citation>
    <scope>NUCLEOTIDE SEQUENCE</scope>
    <source>
        <strain evidence="5">AVDCRST_MAG63</strain>
    </source>
</reference>
<dbReference type="EMBL" id="CADCTO010000077">
    <property type="protein sequence ID" value="CAA9223209.1"/>
    <property type="molecule type" value="Genomic_DNA"/>
</dbReference>
<dbReference type="PANTHER" id="PTHR10545">
    <property type="entry name" value="DIAMINE N-ACETYLTRANSFERASE"/>
    <property type="match status" value="1"/>
</dbReference>
<evidence type="ECO:0000313" key="5">
    <source>
        <dbReference type="EMBL" id="CAA9223209.1"/>
    </source>
</evidence>
<keyword evidence="3" id="KW-0012">Acyltransferase</keyword>
<organism evidence="5">
    <name type="scientific">uncultured Armatimonadetes bacterium</name>
    <dbReference type="NCBI Taxonomy" id="157466"/>
    <lineage>
        <taxon>Bacteria</taxon>
        <taxon>Bacillati</taxon>
        <taxon>Armatimonadota</taxon>
        <taxon>environmental samples</taxon>
    </lineage>
</organism>
<dbReference type="PROSITE" id="PS51186">
    <property type="entry name" value="GNAT"/>
    <property type="match status" value="1"/>
</dbReference>
<evidence type="ECO:0000256" key="3">
    <source>
        <dbReference type="ARBA" id="ARBA00023315"/>
    </source>
</evidence>
<dbReference type="CDD" id="cd04301">
    <property type="entry name" value="NAT_SF"/>
    <property type="match status" value="1"/>
</dbReference>
<keyword evidence="2" id="KW-0808">Transferase</keyword>
<dbReference type="GO" id="GO:0008080">
    <property type="term" value="F:N-acetyltransferase activity"/>
    <property type="evidence" value="ECO:0007669"/>
    <property type="project" value="TreeGrafter"/>
</dbReference>
<proteinExistence type="inferred from homology"/>
<protein>
    <recommendedName>
        <fullName evidence="4">N-acetyltransferase domain-containing protein</fullName>
    </recommendedName>
</protein>
<dbReference type="AlphaFoldDB" id="A0A6J4HGV9"/>
<dbReference type="InterPro" id="IPR016181">
    <property type="entry name" value="Acyl_CoA_acyltransferase"/>
</dbReference>
<evidence type="ECO:0000259" key="4">
    <source>
        <dbReference type="PROSITE" id="PS51186"/>
    </source>
</evidence>
<comment type="similarity">
    <text evidence="1">Belongs to the acetyltransferase family.</text>
</comment>
<gene>
    <name evidence="5" type="ORF">AVDCRST_MAG63-605</name>
</gene>
<dbReference type="InterPro" id="IPR051016">
    <property type="entry name" value="Diverse_Substrate_AcTransf"/>
</dbReference>
<sequence length="169" mass="19374">MTTITVRRAARDDAPHLLALIDALADYERLDRPDAPARGRLVADGFERHPPRFEAYLAEQGGTPVGYAIVFETYSSFLARPTLYIEDLFVLPDARCHGAGSALFRRLAEEALARDCGRMEWVVLDWNALAQDFYRRRGGKHLEDWQYYRLTRDELLRLAANETTETEAR</sequence>
<evidence type="ECO:0000256" key="1">
    <source>
        <dbReference type="ARBA" id="ARBA00008694"/>
    </source>
</evidence>
<dbReference type="FunFam" id="3.40.630.30:FF:000064">
    <property type="entry name" value="GNAT family acetyltransferase"/>
    <property type="match status" value="1"/>
</dbReference>
<dbReference type="SUPFAM" id="SSF55729">
    <property type="entry name" value="Acyl-CoA N-acyltransferases (Nat)"/>
    <property type="match status" value="1"/>
</dbReference>
<dbReference type="InterPro" id="IPR000182">
    <property type="entry name" value="GNAT_dom"/>
</dbReference>
<dbReference type="Pfam" id="PF00583">
    <property type="entry name" value="Acetyltransf_1"/>
    <property type="match status" value="1"/>
</dbReference>
<feature type="domain" description="N-acetyltransferase" evidence="4">
    <location>
        <begin position="4"/>
        <end position="153"/>
    </location>
</feature>